<comment type="caution">
    <text evidence="1">The sequence shown here is derived from an EMBL/GenBank/DDBJ whole genome shotgun (WGS) entry which is preliminary data.</text>
</comment>
<dbReference type="PANTHER" id="PTHR10773">
    <property type="entry name" value="DNA-DIRECTED RNA POLYMERASES I, II, AND III SUBUNIT RPABC2"/>
    <property type="match status" value="1"/>
</dbReference>
<accession>A0AAV8XB26</accession>
<evidence type="ECO:0000313" key="2">
    <source>
        <dbReference type="Proteomes" id="UP001162156"/>
    </source>
</evidence>
<gene>
    <name evidence="1" type="ORF">NQ314_012484</name>
</gene>
<dbReference type="EMBL" id="JANEYF010003461">
    <property type="protein sequence ID" value="KAJ8936118.1"/>
    <property type="molecule type" value="Genomic_DNA"/>
</dbReference>
<organism evidence="1 2">
    <name type="scientific">Rhamnusium bicolor</name>
    <dbReference type="NCBI Taxonomy" id="1586634"/>
    <lineage>
        <taxon>Eukaryota</taxon>
        <taxon>Metazoa</taxon>
        <taxon>Ecdysozoa</taxon>
        <taxon>Arthropoda</taxon>
        <taxon>Hexapoda</taxon>
        <taxon>Insecta</taxon>
        <taxon>Pterygota</taxon>
        <taxon>Neoptera</taxon>
        <taxon>Endopterygota</taxon>
        <taxon>Coleoptera</taxon>
        <taxon>Polyphaga</taxon>
        <taxon>Cucujiformia</taxon>
        <taxon>Chrysomeloidea</taxon>
        <taxon>Cerambycidae</taxon>
        <taxon>Lepturinae</taxon>
        <taxon>Rhagiini</taxon>
        <taxon>Rhamnusium</taxon>
    </lineage>
</organism>
<reference evidence="1" key="1">
    <citation type="journal article" date="2023" name="Insect Mol. Biol.">
        <title>Genome sequencing provides insights into the evolution of gene families encoding plant cell wall-degrading enzymes in longhorned beetles.</title>
        <authorList>
            <person name="Shin N.R."/>
            <person name="Okamura Y."/>
            <person name="Kirsch R."/>
            <person name="Pauchet Y."/>
        </authorList>
    </citation>
    <scope>NUCLEOTIDE SEQUENCE</scope>
    <source>
        <strain evidence="1">RBIC_L_NR</strain>
    </source>
</reference>
<dbReference type="Proteomes" id="UP001162156">
    <property type="component" value="Unassembled WGS sequence"/>
</dbReference>
<evidence type="ECO:0008006" key="3">
    <source>
        <dbReference type="Google" id="ProtNLM"/>
    </source>
</evidence>
<keyword evidence="2" id="KW-1185">Reference proteome</keyword>
<evidence type="ECO:0000313" key="1">
    <source>
        <dbReference type="EMBL" id="KAJ8936118.1"/>
    </source>
</evidence>
<dbReference type="PANTHER" id="PTHR10773:SF19">
    <property type="match status" value="1"/>
</dbReference>
<dbReference type="AlphaFoldDB" id="A0AAV8XB26"/>
<protein>
    <recommendedName>
        <fullName evidence="3">Transposase</fullName>
    </recommendedName>
</protein>
<name>A0AAV8XB26_9CUCU</name>
<proteinExistence type="predicted"/>
<sequence length="124" mass="14444">MQNTLAINNRIIFTTTKKRDENGFLSADKRGRHGKQKRVKTEIINDIKEHIDLFPRVSSHYCRAKTNKQYLDGSLNIAIMYRLYVENCKRNGKEYAKLSMYTNILNTNTNIAFHVPKKGSMFSL</sequence>